<dbReference type="STRING" id="4829.A0A163JL12"/>
<gene>
    <name evidence="2" type="primary">ABSGL_05777.1 scaffold 7482</name>
</gene>
<evidence type="ECO:0000313" key="2">
    <source>
        <dbReference type="EMBL" id="SAM00102.1"/>
    </source>
</evidence>
<dbReference type="InterPro" id="IPR027417">
    <property type="entry name" value="P-loop_NTPase"/>
</dbReference>
<evidence type="ECO:0008006" key="4">
    <source>
        <dbReference type="Google" id="ProtNLM"/>
    </source>
</evidence>
<dbReference type="InParanoid" id="A0A163JL12"/>
<dbReference type="InterPro" id="IPR036691">
    <property type="entry name" value="Endo/exonu/phosph_ase_sf"/>
</dbReference>
<evidence type="ECO:0000256" key="1">
    <source>
        <dbReference type="SAM" id="MobiDB-lite"/>
    </source>
</evidence>
<dbReference type="SUPFAM" id="SSF56219">
    <property type="entry name" value="DNase I-like"/>
    <property type="match status" value="1"/>
</dbReference>
<dbReference type="Proteomes" id="UP000078561">
    <property type="component" value="Unassembled WGS sequence"/>
</dbReference>
<dbReference type="AlphaFoldDB" id="A0A163JL12"/>
<name>A0A163JL12_ABSGL</name>
<dbReference type="Gene3D" id="3.40.50.300">
    <property type="entry name" value="P-loop containing nucleotide triphosphate hydrolases"/>
    <property type="match status" value="1"/>
</dbReference>
<dbReference type="CDD" id="cd18809">
    <property type="entry name" value="SF1_C_RecD"/>
    <property type="match status" value="1"/>
</dbReference>
<accession>A0A163JL12</accession>
<keyword evidence="3" id="KW-1185">Reference proteome</keyword>
<organism evidence="2">
    <name type="scientific">Absidia glauca</name>
    <name type="common">Pin mould</name>
    <dbReference type="NCBI Taxonomy" id="4829"/>
    <lineage>
        <taxon>Eukaryota</taxon>
        <taxon>Fungi</taxon>
        <taxon>Fungi incertae sedis</taxon>
        <taxon>Mucoromycota</taxon>
        <taxon>Mucoromycotina</taxon>
        <taxon>Mucoromycetes</taxon>
        <taxon>Mucorales</taxon>
        <taxon>Cunninghamellaceae</taxon>
        <taxon>Absidia</taxon>
    </lineage>
</organism>
<dbReference type="OrthoDB" id="6621790at2759"/>
<dbReference type="SUPFAM" id="SSF52540">
    <property type="entry name" value="P-loop containing nucleoside triphosphate hydrolases"/>
    <property type="match status" value="1"/>
</dbReference>
<dbReference type="Gene3D" id="3.60.10.10">
    <property type="entry name" value="Endonuclease/exonuclease/phosphatase"/>
    <property type="match status" value="1"/>
</dbReference>
<reference evidence="2" key="1">
    <citation type="submission" date="2016-04" db="EMBL/GenBank/DDBJ databases">
        <authorList>
            <person name="Evans L.H."/>
            <person name="Alamgir A."/>
            <person name="Owens N."/>
            <person name="Weber N.D."/>
            <person name="Virtaneva K."/>
            <person name="Barbian K."/>
            <person name="Babar A."/>
            <person name="Rosenke K."/>
        </authorList>
    </citation>
    <scope>NUCLEOTIDE SEQUENCE [LARGE SCALE GENOMIC DNA]</scope>
    <source>
        <strain evidence="2">CBS 101.48</strain>
    </source>
</reference>
<dbReference type="PANTHER" id="PTHR47642:SF5">
    <property type="entry name" value="ATP-DEPENDENT DNA HELICASE"/>
    <property type="match status" value="1"/>
</dbReference>
<sequence>MDTEYEESIAFDGASGDGNEQARTRMLDSVKMLPKSKTMGLPLKLVLKVGARYMVTSNIDTGDGLVNGVVGILMKVDKGVHQDDDTLTKPLRLWMHFSDARSGHQLRNRNANLMNNLHIPATWTPITHITVEIKRQKRSTLHVMRTQFPLVPAKAITIHKAQGATYESVMVHLSGGVSRALLYVACSRATTLSGLFIVGTFSPPRPRPNNDPLELEKQRQQTVTLTTKYAFLNAPRQERCQLLIHNIQSVRRHVALVRRDAAYLSSDFIFLVETWSLPADEFPIDGFRCVSRVDNDGGVHLPKGASIFINDKWQDMLGRSGSQLVHNLSRTGSISVAWVEVDYTLLVALYASPSTAVSLMVSVLEPLLAPRVGRKSLVAGDFNVDLMKPSGRRTNLVTFFTTYGLASVLGDDVPTTGNNTQVDLAFTSFPIQSAGTNTVVYGNNVFNGMSYQAS</sequence>
<feature type="region of interest" description="Disordered" evidence="1">
    <location>
        <begin position="1"/>
        <end position="20"/>
    </location>
</feature>
<protein>
    <recommendedName>
        <fullName evidence="4">ATP-dependent DNA helicase</fullName>
    </recommendedName>
</protein>
<dbReference type="PANTHER" id="PTHR47642">
    <property type="entry name" value="ATP-DEPENDENT DNA HELICASE"/>
    <property type="match status" value="1"/>
</dbReference>
<evidence type="ECO:0000313" key="3">
    <source>
        <dbReference type="Proteomes" id="UP000078561"/>
    </source>
</evidence>
<dbReference type="InterPro" id="IPR051055">
    <property type="entry name" value="PIF1_helicase"/>
</dbReference>
<dbReference type="EMBL" id="LT553140">
    <property type="protein sequence ID" value="SAM00102.1"/>
    <property type="molecule type" value="Genomic_DNA"/>
</dbReference>
<proteinExistence type="predicted"/>